<reference evidence="7" key="1">
    <citation type="submission" date="2025-08" db="UniProtKB">
        <authorList>
            <consortium name="RefSeq"/>
        </authorList>
    </citation>
    <scope>IDENTIFICATION</scope>
    <source>
        <strain evidence="7">Airmid</strain>
    </source>
</reference>
<gene>
    <name evidence="7" type="primary">LOC113788344</name>
</gene>
<dbReference type="PROSITE" id="PS00674">
    <property type="entry name" value="AAA"/>
    <property type="match status" value="1"/>
</dbReference>
<dbReference type="KEGG" id="dpte:113788344"/>
<dbReference type="SMART" id="SM00382">
    <property type="entry name" value="AAA"/>
    <property type="match status" value="1"/>
</dbReference>
<name>A0A6P6XJM8_DERPT</name>
<feature type="domain" description="AAA+ ATPase" evidence="5">
    <location>
        <begin position="128"/>
        <end position="265"/>
    </location>
</feature>
<dbReference type="Proteomes" id="UP000515146">
    <property type="component" value="Unplaced"/>
</dbReference>
<dbReference type="SUPFAM" id="SSF52540">
    <property type="entry name" value="P-loop containing nucleoside triphosphate hydrolases"/>
    <property type="match status" value="1"/>
</dbReference>
<accession>A0A6P6XJM8</accession>
<sequence>MNSWTLANVAMFAKAIIRFAYEIQNKQFDDLLLKEIAPGSADETLSIDSSDLFNKDEKKNSELVLCIEAVNLAFNQVVNEFLVEGFVETPTVQFSHVGGMQDIKTYVEQNLIDIIRNINEYKSMGFKVATGLLLHGPPGCGKTYLARAIANACAANFILVNGSELLDKYMGESERKIRDVFSKACANSPCIIFFDEFDALCPSRDSDQTHDLLRRVVNTFLAELDGATNRSGVFVIAATNRPALIDPALLRSGRFEHRLYVPLPDYESRLDIISVILDLKSWHMSTFDPAAVKVLRSGFIALDIV</sequence>
<evidence type="ECO:0000313" key="6">
    <source>
        <dbReference type="Proteomes" id="UP000515146"/>
    </source>
</evidence>
<evidence type="ECO:0000259" key="5">
    <source>
        <dbReference type="SMART" id="SM00382"/>
    </source>
</evidence>
<dbReference type="InterPro" id="IPR003960">
    <property type="entry name" value="ATPase_AAA_CS"/>
</dbReference>
<keyword evidence="2 4" id="KW-0067">ATP-binding</keyword>
<dbReference type="InParanoid" id="A0A6P6XJM8"/>
<dbReference type="RefSeq" id="XP_027193607.1">
    <property type="nucleotide sequence ID" value="XM_027337806.1"/>
</dbReference>
<dbReference type="OrthoDB" id="5421at2759"/>
<dbReference type="InterPro" id="IPR003959">
    <property type="entry name" value="ATPase_AAA_core"/>
</dbReference>
<evidence type="ECO:0000313" key="7">
    <source>
        <dbReference type="RefSeq" id="XP_027193607.1"/>
    </source>
</evidence>
<keyword evidence="1 4" id="KW-0547">Nucleotide-binding</keyword>
<evidence type="ECO:0000256" key="1">
    <source>
        <dbReference type="ARBA" id="ARBA00022741"/>
    </source>
</evidence>
<dbReference type="InterPro" id="IPR050168">
    <property type="entry name" value="AAA_ATPase_domain"/>
</dbReference>
<dbReference type="InterPro" id="IPR027417">
    <property type="entry name" value="P-loop_NTPase"/>
</dbReference>
<dbReference type="InterPro" id="IPR003593">
    <property type="entry name" value="AAA+_ATPase"/>
</dbReference>
<protein>
    <submittedName>
        <fullName evidence="7">Uncharacterized AAA domain-containing protein C16E9.10c-like</fullName>
    </submittedName>
</protein>
<evidence type="ECO:0000256" key="4">
    <source>
        <dbReference type="RuleBase" id="RU003651"/>
    </source>
</evidence>
<keyword evidence="6" id="KW-1185">Reference proteome</keyword>
<dbReference type="FunFam" id="3.40.50.300:FF:001025">
    <property type="entry name" value="ATPase family, AAA domain-containing 2B"/>
    <property type="match status" value="1"/>
</dbReference>
<dbReference type="Gene3D" id="3.40.50.300">
    <property type="entry name" value="P-loop containing nucleotide triphosphate hydrolases"/>
    <property type="match status" value="1"/>
</dbReference>
<evidence type="ECO:0000256" key="3">
    <source>
        <dbReference type="ARBA" id="ARBA00023054"/>
    </source>
</evidence>
<dbReference type="GO" id="GO:1990275">
    <property type="term" value="F:preribosome binding"/>
    <property type="evidence" value="ECO:0007669"/>
    <property type="project" value="TreeGrafter"/>
</dbReference>
<dbReference type="GO" id="GO:0005634">
    <property type="term" value="C:nucleus"/>
    <property type="evidence" value="ECO:0007669"/>
    <property type="project" value="TreeGrafter"/>
</dbReference>
<comment type="similarity">
    <text evidence="4">Belongs to the AAA ATPase family.</text>
</comment>
<dbReference type="Gene3D" id="1.10.8.60">
    <property type="match status" value="1"/>
</dbReference>
<dbReference type="GO" id="GO:0003723">
    <property type="term" value="F:RNA binding"/>
    <property type="evidence" value="ECO:0007669"/>
    <property type="project" value="TreeGrafter"/>
</dbReference>
<dbReference type="GO" id="GO:0016887">
    <property type="term" value="F:ATP hydrolysis activity"/>
    <property type="evidence" value="ECO:0007669"/>
    <property type="project" value="InterPro"/>
</dbReference>
<organism evidence="6 7">
    <name type="scientific">Dermatophagoides pteronyssinus</name>
    <name type="common">European house dust mite</name>
    <dbReference type="NCBI Taxonomy" id="6956"/>
    <lineage>
        <taxon>Eukaryota</taxon>
        <taxon>Metazoa</taxon>
        <taxon>Ecdysozoa</taxon>
        <taxon>Arthropoda</taxon>
        <taxon>Chelicerata</taxon>
        <taxon>Arachnida</taxon>
        <taxon>Acari</taxon>
        <taxon>Acariformes</taxon>
        <taxon>Sarcoptiformes</taxon>
        <taxon>Astigmata</taxon>
        <taxon>Psoroptidia</taxon>
        <taxon>Analgoidea</taxon>
        <taxon>Pyroglyphidae</taxon>
        <taxon>Dermatophagoidinae</taxon>
        <taxon>Dermatophagoides</taxon>
    </lineage>
</organism>
<evidence type="ECO:0000256" key="2">
    <source>
        <dbReference type="ARBA" id="ARBA00022840"/>
    </source>
</evidence>
<dbReference type="GO" id="GO:0005524">
    <property type="term" value="F:ATP binding"/>
    <property type="evidence" value="ECO:0007669"/>
    <property type="project" value="UniProtKB-KW"/>
</dbReference>
<keyword evidence="3" id="KW-0175">Coiled coil</keyword>
<dbReference type="PANTHER" id="PTHR23077">
    <property type="entry name" value="AAA-FAMILY ATPASE"/>
    <property type="match status" value="1"/>
</dbReference>
<proteinExistence type="inferred from homology"/>
<dbReference type="GO" id="GO:0042254">
    <property type="term" value="P:ribosome biogenesis"/>
    <property type="evidence" value="ECO:0007669"/>
    <property type="project" value="TreeGrafter"/>
</dbReference>
<dbReference type="AlphaFoldDB" id="A0A6P6XJM8"/>
<dbReference type="PANTHER" id="PTHR23077:SF171">
    <property type="entry name" value="NUCLEAR VALOSIN-CONTAINING PROTEIN-LIKE"/>
    <property type="match status" value="1"/>
</dbReference>
<dbReference type="Pfam" id="PF00004">
    <property type="entry name" value="AAA"/>
    <property type="match status" value="1"/>
</dbReference>